<reference evidence="1" key="1">
    <citation type="submission" date="2014-11" db="EMBL/GenBank/DDBJ databases">
        <authorList>
            <person name="Amaro Gonzalez C."/>
        </authorList>
    </citation>
    <scope>NUCLEOTIDE SEQUENCE</scope>
</reference>
<accession>A0A0E9VZP1</accession>
<protein>
    <submittedName>
        <fullName evidence="1">Uncharacterized protein</fullName>
    </submittedName>
</protein>
<proteinExistence type="predicted"/>
<sequence length="31" mass="3681">MYCTYLSSDMLCTIRLYFVFFFFPPNLACCA</sequence>
<reference evidence="1" key="2">
    <citation type="journal article" date="2015" name="Fish Shellfish Immunol.">
        <title>Early steps in the European eel (Anguilla anguilla)-Vibrio vulnificus interaction in the gills: Role of the RtxA13 toxin.</title>
        <authorList>
            <person name="Callol A."/>
            <person name="Pajuelo D."/>
            <person name="Ebbesson L."/>
            <person name="Teles M."/>
            <person name="MacKenzie S."/>
            <person name="Amaro C."/>
        </authorList>
    </citation>
    <scope>NUCLEOTIDE SEQUENCE</scope>
</reference>
<dbReference type="AlphaFoldDB" id="A0A0E9VZP1"/>
<name>A0A0E9VZP1_ANGAN</name>
<evidence type="ECO:0000313" key="1">
    <source>
        <dbReference type="EMBL" id="JAH82740.1"/>
    </source>
</evidence>
<dbReference type="EMBL" id="GBXM01025837">
    <property type="protein sequence ID" value="JAH82740.1"/>
    <property type="molecule type" value="Transcribed_RNA"/>
</dbReference>
<organism evidence="1">
    <name type="scientific">Anguilla anguilla</name>
    <name type="common">European freshwater eel</name>
    <name type="synonym">Muraena anguilla</name>
    <dbReference type="NCBI Taxonomy" id="7936"/>
    <lineage>
        <taxon>Eukaryota</taxon>
        <taxon>Metazoa</taxon>
        <taxon>Chordata</taxon>
        <taxon>Craniata</taxon>
        <taxon>Vertebrata</taxon>
        <taxon>Euteleostomi</taxon>
        <taxon>Actinopterygii</taxon>
        <taxon>Neopterygii</taxon>
        <taxon>Teleostei</taxon>
        <taxon>Anguilliformes</taxon>
        <taxon>Anguillidae</taxon>
        <taxon>Anguilla</taxon>
    </lineage>
</organism>